<evidence type="ECO:0000313" key="3">
    <source>
        <dbReference type="EMBL" id="MDL2078472.1"/>
    </source>
</evidence>
<name>A0ABT7J0V6_9ACTN</name>
<dbReference type="EMBL" id="JASJUS010000016">
    <property type="protein sequence ID" value="MDL2078472.1"/>
    <property type="molecule type" value="Genomic_DNA"/>
</dbReference>
<evidence type="ECO:0000259" key="2">
    <source>
        <dbReference type="Pfam" id="PF20028"/>
    </source>
</evidence>
<dbReference type="Proteomes" id="UP001241926">
    <property type="component" value="Unassembled WGS sequence"/>
</dbReference>
<dbReference type="Pfam" id="PF00656">
    <property type="entry name" value="Peptidase_C14"/>
    <property type="match status" value="1"/>
</dbReference>
<organism evidence="3 4">
    <name type="scientific">Streptomyces fuscus</name>
    <dbReference type="NCBI Taxonomy" id="3048495"/>
    <lineage>
        <taxon>Bacteria</taxon>
        <taxon>Bacillati</taxon>
        <taxon>Actinomycetota</taxon>
        <taxon>Actinomycetes</taxon>
        <taxon>Kitasatosporales</taxon>
        <taxon>Streptomycetaceae</taxon>
        <taxon>Streptomyces</taxon>
    </lineage>
</organism>
<feature type="domain" description="vWA-MoxR associated protein C-terminal" evidence="2">
    <location>
        <begin position="411"/>
        <end position="625"/>
    </location>
</feature>
<protein>
    <submittedName>
        <fullName evidence="3">Caspase family protein</fullName>
    </submittedName>
</protein>
<dbReference type="InterPro" id="IPR045450">
    <property type="entry name" value="VMAP_C"/>
</dbReference>
<dbReference type="Gene3D" id="3.40.50.1460">
    <property type="match status" value="1"/>
</dbReference>
<accession>A0ABT7J0V6</accession>
<reference evidence="3 4" key="1">
    <citation type="submission" date="2023-05" db="EMBL/GenBank/DDBJ databases">
        <title>Streptomyces fuscus sp. nov., a brown-black pigment producing actinomyces isolated from dry sand of Sea duck farm.</title>
        <authorList>
            <person name="Xie J."/>
            <person name="Shen N."/>
        </authorList>
    </citation>
    <scope>NUCLEOTIDE SEQUENCE [LARGE SCALE GENOMIC DNA]</scope>
    <source>
        <strain evidence="3 4">GXMU-J15</strain>
    </source>
</reference>
<keyword evidence="4" id="KW-1185">Reference proteome</keyword>
<evidence type="ECO:0000313" key="4">
    <source>
        <dbReference type="Proteomes" id="UP001241926"/>
    </source>
</evidence>
<proteinExistence type="predicted"/>
<gene>
    <name evidence="3" type="ORF">QNN03_18720</name>
</gene>
<dbReference type="RefSeq" id="WP_285433779.1">
    <property type="nucleotide sequence ID" value="NZ_JASJUS010000016.1"/>
</dbReference>
<sequence length="636" mass="70440">MTEAPAGCEPPITPERTFALVVGVESYEIGGFDLSGPARDATRFADWLTGTAGVPQANVRLLLSPLARNANGVTADPATQKCVEDALLKDLPQRDGDLLWIYWAGHGFLDRAHQLLLPYSDATAAHTTHLNLTSALRMWQSTTVGGARFRRVAAIADACRIDSRWKGGRLGFGAVEYPVGQPVTARRQFVLYAARPGEAAGNRAELEAGQFTDTLLKRLDRLTVAEAVRDLVDIARAVQGDFATMKADGRAWQEPTFEIATGWDEAPLYGGGWTEPHAPSGARVLDPLAWTELGELLGGYRTPPHTYEAYRWAFEVAGSAPPPGHRLPSAQLTEIARDLNNRQGTRPGVPLVLPFVQHLASRSPLSDWAASANAWVERTRERLNADPLPPPPPKPPEPPALHVRLTPEGDDEYWLQLWAYQGYFENVGESERPMDLDAVRTALGEHLLTHAASALPQRIEFHVPYELLQEPFETWQIPTGRRNRTVVLGCRYEVVLRCPEERQGLTEEPWRAKWQWYETNGGRHSDAVHHVCDTDVTDDLADVLQLDEPPVCVLADVTEPVIPDALDAILDGGIPIAVWRRPSPATTEPLRNALEADSLDVTELPKKLKYLRVRRRPLALLWDNPGRIPDRRSLSS</sequence>
<dbReference type="Pfam" id="PF20028">
    <property type="entry name" value="VMAP-C"/>
    <property type="match status" value="1"/>
</dbReference>
<feature type="domain" description="Peptidase C14 caspase" evidence="1">
    <location>
        <begin position="17"/>
        <end position="258"/>
    </location>
</feature>
<dbReference type="InterPro" id="IPR011600">
    <property type="entry name" value="Pept_C14_caspase"/>
</dbReference>
<evidence type="ECO:0000259" key="1">
    <source>
        <dbReference type="Pfam" id="PF00656"/>
    </source>
</evidence>
<comment type="caution">
    <text evidence="3">The sequence shown here is derived from an EMBL/GenBank/DDBJ whole genome shotgun (WGS) entry which is preliminary data.</text>
</comment>